<reference evidence="1" key="2">
    <citation type="submission" date="2025-08" db="UniProtKB">
        <authorList>
            <consortium name="Ensembl"/>
        </authorList>
    </citation>
    <scope>IDENTIFICATION</scope>
</reference>
<reference evidence="1" key="3">
    <citation type="submission" date="2025-09" db="UniProtKB">
        <authorList>
            <consortium name="Ensembl"/>
        </authorList>
    </citation>
    <scope>IDENTIFICATION</scope>
</reference>
<name>A0AC11DKF6_SHEEP</name>
<reference evidence="1" key="1">
    <citation type="submission" date="2020-11" db="EMBL/GenBank/DDBJ databases">
        <authorList>
            <person name="Davenport K.M."/>
            <person name="Bickhart D.M."/>
            <person name="Smith T.P.L."/>
            <person name="Murdoch B.M."/>
            <person name="Rosen B.D."/>
        </authorList>
    </citation>
    <scope>NUCLEOTIDE SEQUENCE [LARGE SCALE GENOMIC DNA]</scope>
    <source>
        <strain evidence="1">OAR_USU_Benz2616</strain>
    </source>
</reference>
<organism evidence="1">
    <name type="scientific">Ovis aries</name>
    <name type="common">Sheep</name>
    <dbReference type="NCBI Taxonomy" id="9940"/>
    <lineage>
        <taxon>Eukaryota</taxon>
        <taxon>Metazoa</taxon>
        <taxon>Chordata</taxon>
        <taxon>Craniata</taxon>
        <taxon>Vertebrata</taxon>
        <taxon>Euteleostomi</taxon>
        <taxon>Mammalia</taxon>
        <taxon>Eutheria</taxon>
        <taxon>Laurasiatheria</taxon>
        <taxon>Artiodactyla</taxon>
        <taxon>Ruminantia</taxon>
        <taxon>Pecora</taxon>
        <taxon>Bovidae</taxon>
        <taxon>Caprinae</taxon>
        <taxon>Ovis</taxon>
    </lineage>
</organism>
<dbReference type="Ensembl" id="ENSOART00020066331.1">
    <property type="protein sequence ID" value="ENSOARP00020046052.1"/>
    <property type="gene ID" value="ENSOARG00020033265.1"/>
</dbReference>
<proteinExistence type="predicted"/>
<accession>A0AC11DKF6</accession>
<sequence length="146" mass="16761">MSMELVMPSNHLILCHPLLLLPSVFPSIRVFSSESVLPIRWPKYWSFSFSINPFNEYSGLISFRMDWLDLLAVQGTLKSLLQHHSSKASILLCSAFFIVQLSHPYMTTGKTIALTRRIFFVKVMSLLFNMLSRLVITFLPRSNHAV</sequence>
<protein>
    <submittedName>
        <fullName evidence="1">Uncharacterized protein</fullName>
    </submittedName>
</protein>
<evidence type="ECO:0000313" key="1">
    <source>
        <dbReference type="Ensembl" id="ENSOARP00020046052.1"/>
    </source>
</evidence>